<evidence type="ECO:0000256" key="4">
    <source>
        <dbReference type="ARBA" id="ARBA00022790"/>
    </source>
</evidence>
<evidence type="ECO:0000313" key="7">
    <source>
        <dbReference type="EMBL" id="WFD24826.1"/>
    </source>
</evidence>
<feature type="domain" description="26S proteasome regulatory subunit Rpn7 N-terminal" evidence="6">
    <location>
        <begin position="74"/>
        <end position="191"/>
    </location>
</feature>
<dbReference type="EMBL" id="CP119907">
    <property type="protein sequence ID" value="WFD24826.1"/>
    <property type="molecule type" value="Genomic_DNA"/>
</dbReference>
<evidence type="ECO:0000313" key="8">
    <source>
        <dbReference type="Proteomes" id="UP001214415"/>
    </source>
</evidence>
<proteinExistence type="predicted"/>
<organism evidence="7 8">
    <name type="scientific">Malassezia equina</name>
    <dbReference type="NCBI Taxonomy" id="1381935"/>
    <lineage>
        <taxon>Eukaryota</taxon>
        <taxon>Fungi</taxon>
        <taxon>Dikarya</taxon>
        <taxon>Basidiomycota</taxon>
        <taxon>Ustilaginomycotina</taxon>
        <taxon>Malasseziomycetes</taxon>
        <taxon>Malasseziales</taxon>
        <taxon>Malasseziaceae</taxon>
        <taxon>Malassezia</taxon>
    </lineage>
</organism>
<evidence type="ECO:0000256" key="5">
    <source>
        <dbReference type="ARBA" id="ARBA00023242"/>
    </source>
</evidence>
<dbReference type="Proteomes" id="UP001214415">
    <property type="component" value="Chromosome 8"/>
</dbReference>
<evidence type="ECO:0000256" key="3">
    <source>
        <dbReference type="ARBA" id="ARBA00022490"/>
    </source>
</evidence>
<accession>A0AAF0ELD0</accession>
<comment type="subcellular location">
    <subcellularLocation>
        <location evidence="2">Cytoplasm</location>
    </subcellularLocation>
    <subcellularLocation>
        <location evidence="1">Nucleus</location>
    </subcellularLocation>
</comment>
<protein>
    <recommendedName>
        <fullName evidence="6">26S proteasome regulatory subunit Rpn7 N-terminal domain-containing protein</fullName>
    </recommendedName>
</protein>
<sequence length="347" mass="38081">MQLEAGARPNVPACLGASAGWPRIQRLASIMEHSVTARVAAATEAAQLLQQTWDTERFRAACAVRGTPCTADEEAWIAQTEATVQEARAALLSELSACQMSGPRDAIRRAHRALGDHFRQCGRFREALAHYESAREYAAEYDPVFQAAFAAMETAYDATEPARVLSHADQAEAALDAQARSTAQDQTIRARVMELQRSAAFQAWTLHAPAPARVLAAYRQGAWTECVAMLHDAIPVWAWEPALGTARALACHEALVQQLLARYLGAYRRLTLSAMTRVFGDAALSWLMQLMEAGHMHARVDVAAQRVDMLDETYPTLATAHRISQHVALRRRKALLSRLPPIVPAAP</sequence>
<evidence type="ECO:0000256" key="2">
    <source>
        <dbReference type="ARBA" id="ARBA00004496"/>
    </source>
</evidence>
<keyword evidence="5" id="KW-0539">Nucleus</keyword>
<keyword evidence="3" id="KW-0963">Cytoplasm</keyword>
<dbReference type="GO" id="GO:0005737">
    <property type="term" value="C:cytoplasm"/>
    <property type="evidence" value="ECO:0007669"/>
    <property type="project" value="UniProtKB-SubCell"/>
</dbReference>
<keyword evidence="8" id="KW-1185">Reference proteome</keyword>
<dbReference type="InterPro" id="IPR019585">
    <property type="entry name" value="Rpn7/CSN1"/>
</dbReference>
<name>A0AAF0ELD0_9BASI</name>
<gene>
    <name evidence="7" type="ORF">MEQU1_003532</name>
</gene>
<evidence type="ECO:0000259" key="6">
    <source>
        <dbReference type="Pfam" id="PF10602"/>
    </source>
</evidence>
<dbReference type="InterPro" id="IPR045135">
    <property type="entry name" value="Rpn7_N"/>
</dbReference>
<dbReference type="Pfam" id="PF10602">
    <property type="entry name" value="RPN7"/>
    <property type="match status" value="1"/>
</dbReference>
<dbReference type="PANTHER" id="PTHR14145">
    <property type="entry name" value="26S PROTESOME SUBUNIT 6"/>
    <property type="match status" value="1"/>
</dbReference>
<evidence type="ECO:0000256" key="1">
    <source>
        <dbReference type="ARBA" id="ARBA00004123"/>
    </source>
</evidence>
<dbReference type="Gene3D" id="1.25.40.570">
    <property type="match status" value="1"/>
</dbReference>
<keyword evidence="4" id="KW-0736">Signalosome</keyword>
<dbReference type="PANTHER" id="PTHR14145:SF2">
    <property type="entry name" value="COP9 SIGNALOSOME COMPLEX SUBUNIT 1"/>
    <property type="match status" value="1"/>
</dbReference>
<dbReference type="GO" id="GO:0008180">
    <property type="term" value="C:COP9 signalosome"/>
    <property type="evidence" value="ECO:0007669"/>
    <property type="project" value="UniProtKB-KW"/>
</dbReference>
<dbReference type="AlphaFoldDB" id="A0AAF0ELD0"/>
<reference evidence="7" key="1">
    <citation type="submission" date="2023-03" db="EMBL/GenBank/DDBJ databases">
        <title>Mating type loci evolution in Malassezia.</title>
        <authorList>
            <person name="Coelho M.A."/>
        </authorList>
    </citation>
    <scope>NUCLEOTIDE SEQUENCE</scope>
    <source>
        <strain evidence="7">CBS 12830</strain>
    </source>
</reference>